<protein>
    <recommendedName>
        <fullName evidence="2">Glucose-methanol-choline oxidoreductase N-terminal domain-containing protein</fullName>
    </recommendedName>
</protein>
<dbReference type="PANTHER" id="PTHR11552">
    <property type="entry name" value="GLUCOSE-METHANOL-CHOLINE GMC OXIDOREDUCTASE"/>
    <property type="match status" value="1"/>
</dbReference>
<gene>
    <name evidence="3" type="ORF">BJX67DRAFT_389876</name>
</gene>
<comment type="caution">
    <text evidence="3">The sequence shown here is derived from an EMBL/GenBank/DDBJ whole genome shotgun (WGS) entry which is preliminary data.</text>
</comment>
<evidence type="ECO:0000256" key="1">
    <source>
        <dbReference type="ARBA" id="ARBA00010790"/>
    </source>
</evidence>
<dbReference type="PANTHER" id="PTHR11552:SF210">
    <property type="entry name" value="GLUCOSE-METHANOL-CHOLINE OXIDOREDUCTASE N-TERMINAL DOMAIN-CONTAINING PROTEIN-RELATED"/>
    <property type="match status" value="1"/>
</dbReference>
<dbReference type="PIRSF" id="PIRSF000137">
    <property type="entry name" value="Alcohol_oxidase"/>
    <property type="match status" value="1"/>
</dbReference>
<dbReference type="InterPro" id="IPR000172">
    <property type="entry name" value="GMC_OxRdtase_N"/>
</dbReference>
<evidence type="ECO:0000259" key="2">
    <source>
        <dbReference type="PROSITE" id="PS00624"/>
    </source>
</evidence>
<dbReference type="InterPro" id="IPR012132">
    <property type="entry name" value="GMC_OxRdtase"/>
</dbReference>
<dbReference type="Pfam" id="PF00732">
    <property type="entry name" value="GMC_oxred_N"/>
    <property type="match status" value="1"/>
</dbReference>
<accession>A0ABR4M3J3</accession>
<feature type="domain" description="Glucose-methanol-choline oxidoreductase N-terminal" evidence="2">
    <location>
        <begin position="307"/>
        <end position="321"/>
    </location>
</feature>
<dbReference type="Proteomes" id="UP001610432">
    <property type="component" value="Unassembled WGS sequence"/>
</dbReference>
<dbReference type="InterPro" id="IPR036188">
    <property type="entry name" value="FAD/NAD-bd_sf"/>
</dbReference>
<dbReference type="SUPFAM" id="SSF54373">
    <property type="entry name" value="FAD-linked reductases, C-terminal domain"/>
    <property type="match status" value="1"/>
</dbReference>
<evidence type="ECO:0000313" key="3">
    <source>
        <dbReference type="EMBL" id="KAL2871171.1"/>
    </source>
</evidence>
<name>A0ABR4M3J3_9EURO</name>
<proteinExistence type="inferred from homology"/>
<sequence>MDLPQHRDQSITPDDEDEADLDALADSGFATYDFVIVGGGTAGLVLAARLSEDSSLRILVLEAGKDCRDDLRIQIPGLATVTYGDPEFDWVFRSVPQEQLNGRKLFATTGKTIGGSSAISLGMMDYPSRQGMDAWEALGNPGWGWDEFAPYLRKFHTATAPSDEVRAFFGGMKSQQIDQGRDGPVKLSFGQEYMPYSAAWFKAFESMGWPQTENPIKGAGAGPFVNSGAVDPATHARSHAGSAYLTREVLQRRSLRIVTGARAFRLRPKEYSAERSDSPQTFVAVSYVQNGKRRRAHVVGEVILAAGATQTPQILEMSGIGNTERLRSLNILDLVDLPGVGENLQDHGFVSFSYEVADGLPSGDMARDPEIAAAAMAAYKKDGSGPLGTVPMVSAFMPCIDFPEAEREQLIDRIDASLKDERLPPMYRKQYKLLKQILNEPNEPTAQYILAPFQLLPRAEHPKDVFSMNHPGLFISILSLLSYPLSRGSVHVTSADPLAAPAIDHGILRHPADMELHTRHSMWMEKITETPAMAPLLKPDGERFHTSEQLTNLDKAKELCKELVLSMHDASGTCAMMPREDGGVVDPSLRVYGTTNVRVVDASVFPLIPRGNIQATVYAVAEKAADIIKKELYLASS</sequence>
<dbReference type="EMBL" id="JBFXLQ010000004">
    <property type="protein sequence ID" value="KAL2871171.1"/>
    <property type="molecule type" value="Genomic_DNA"/>
</dbReference>
<organism evidence="3 4">
    <name type="scientific">Aspergillus lucknowensis</name>
    <dbReference type="NCBI Taxonomy" id="176173"/>
    <lineage>
        <taxon>Eukaryota</taxon>
        <taxon>Fungi</taxon>
        <taxon>Dikarya</taxon>
        <taxon>Ascomycota</taxon>
        <taxon>Pezizomycotina</taxon>
        <taxon>Eurotiomycetes</taxon>
        <taxon>Eurotiomycetidae</taxon>
        <taxon>Eurotiales</taxon>
        <taxon>Aspergillaceae</taxon>
        <taxon>Aspergillus</taxon>
        <taxon>Aspergillus subgen. Nidulantes</taxon>
    </lineage>
</organism>
<dbReference type="GeneID" id="98149631"/>
<comment type="similarity">
    <text evidence="1">Belongs to the GMC oxidoreductase family.</text>
</comment>
<dbReference type="Gene3D" id="3.50.50.60">
    <property type="entry name" value="FAD/NAD(P)-binding domain"/>
    <property type="match status" value="1"/>
</dbReference>
<dbReference type="InterPro" id="IPR007867">
    <property type="entry name" value="GMC_OxRtase_C"/>
</dbReference>
<dbReference type="PROSITE" id="PS00624">
    <property type="entry name" value="GMC_OXRED_2"/>
    <property type="match status" value="1"/>
</dbReference>
<dbReference type="Pfam" id="PF05199">
    <property type="entry name" value="GMC_oxred_C"/>
    <property type="match status" value="1"/>
</dbReference>
<dbReference type="Gene3D" id="3.30.560.10">
    <property type="entry name" value="Glucose Oxidase, domain 3"/>
    <property type="match status" value="1"/>
</dbReference>
<dbReference type="RefSeq" id="XP_070890150.1">
    <property type="nucleotide sequence ID" value="XM_071034559.1"/>
</dbReference>
<reference evidence="3 4" key="1">
    <citation type="submission" date="2024-07" db="EMBL/GenBank/DDBJ databases">
        <title>Section-level genome sequencing and comparative genomics of Aspergillus sections Usti and Cavernicolus.</title>
        <authorList>
            <consortium name="Lawrence Berkeley National Laboratory"/>
            <person name="Nybo J.L."/>
            <person name="Vesth T.C."/>
            <person name="Theobald S."/>
            <person name="Frisvad J.C."/>
            <person name="Larsen T.O."/>
            <person name="Kjaerboelling I."/>
            <person name="Rothschild-Mancinelli K."/>
            <person name="Lyhne E.K."/>
            <person name="Kogle M.E."/>
            <person name="Barry K."/>
            <person name="Clum A."/>
            <person name="Na H."/>
            <person name="Ledsgaard L."/>
            <person name="Lin J."/>
            <person name="Lipzen A."/>
            <person name="Kuo A."/>
            <person name="Riley R."/>
            <person name="Mondo S."/>
            <person name="Labutti K."/>
            <person name="Haridas S."/>
            <person name="Pangalinan J."/>
            <person name="Salamov A.A."/>
            <person name="Simmons B.A."/>
            <person name="Magnuson J.K."/>
            <person name="Chen J."/>
            <person name="Drula E."/>
            <person name="Henrissat B."/>
            <person name="Wiebenga A."/>
            <person name="Lubbers R.J."/>
            <person name="Gomes A.C."/>
            <person name="Macurrencykelacurrency M.R."/>
            <person name="Stajich J."/>
            <person name="Grigoriev I.V."/>
            <person name="Mortensen U.H."/>
            <person name="De Vries R.P."/>
            <person name="Baker S.E."/>
            <person name="Andersen M.R."/>
        </authorList>
    </citation>
    <scope>NUCLEOTIDE SEQUENCE [LARGE SCALE GENOMIC DNA]</scope>
    <source>
        <strain evidence="3 4">CBS 449.75</strain>
    </source>
</reference>
<evidence type="ECO:0000313" key="4">
    <source>
        <dbReference type="Proteomes" id="UP001610432"/>
    </source>
</evidence>
<keyword evidence="4" id="KW-1185">Reference proteome</keyword>
<dbReference type="SUPFAM" id="SSF51905">
    <property type="entry name" value="FAD/NAD(P)-binding domain"/>
    <property type="match status" value="1"/>
</dbReference>